<name>A0ABZ0S1F1_9BACI</name>
<accession>A0ABZ0S1F1</accession>
<gene>
    <name evidence="1" type="ORF">R6U77_07850</name>
</gene>
<dbReference type="Proteomes" id="UP001322664">
    <property type="component" value="Chromosome"/>
</dbReference>
<proteinExistence type="predicted"/>
<keyword evidence="2" id="KW-1185">Reference proteome</keyword>
<evidence type="ECO:0000313" key="1">
    <source>
        <dbReference type="EMBL" id="WPK13570.1"/>
    </source>
</evidence>
<organism evidence="1 2">
    <name type="scientific">Lysinibacillus louembei</name>
    <dbReference type="NCBI Taxonomy" id="1470088"/>
    <lineage>
        <taxon>Bacteria</taxon>
        <taxon>Bacillati</taxon>
        <taxon>Bacillota</taxon>
        <taxon>Bacilli</taxon>
        <taxon>Bacillales</taxon>
        <taxon>Bacillaceae</taxon>
        <taxon>Lysinibacillus</taxon>
    </lineage>
</organism>
<dbReference type="EMBL" id="CP137624">
    <property type="protein sequence ID" value="WPK13570.1"/>
    <property type="molecule type" value="Genomic_DNA"/>
</dbReference>
<evidence type="ECO:0000313" key="2">
    <source>
        <dbReference type="Proteomes" id="UP001322664"/>
    </source>
</evidence>
<protein>
    <submittedName>
        <fullName evidence="1">Uncharacterized protein</fullName>
    </submittedName>
</protein>
<dbReference type="RefSeq" id="WP_319838052.1">
    <property type="nucleotide sequence ID" value="NZ_CP137624.1"/>
</dbReference>
<reference evidence="1 2" key="1">
    <citation type="submission" date="2023-09" db="EMBL/GenBank/DDBJ databases">
        <authorList>
            <person name="Page C.A."/>
            <person name="Perez-Diaz I.M."/>
        </authorList>
    </citation>
    <scope>NUCLEOTIDE SEQUENCE [LARGE SCALE GENOMIC DNA]</scope>
    <source>
        <strain evidence="1 2">Ll15</strain>
    </source>
</reference>
<sequence length="110" mass="13149">MNKFRIRKWLKLQHQKEIAITADTYQHIGEYNFIKLIITGSNNGWLITVQPEVFEVMQSPYDKDSTANLVKDVIAVCRKQYISRDIYIKHPLQILRHPYHSMRKKNKRHA</sequence>